<dbReference type="AlphaFoldDB" id="A0A4R6Z2G1"/>
<evidence type="ECO:0000313" key="2">
    <source>
        <dbReference type="Proteomes" id="UP000295293"/>
    </source>
</evidence>
<keyword evidence="2" id="KW-1185">Reference proteome</keyword>
<accession>A0A4R6Z2G1</accession>
<sequence>MLVRAVAAPGRARAYCADSQHAVFSRAEAAARRHVLPTHFRKLRLSISCALAAAQPATARLITSRVIVGLRCGG</sequence>
<name>A0A4R6Z2G1_9GAMM</name>
<gene>
    <name evidence="1" type="ORF">DFR29_104198</name>
</gene>
<dbReference type="Proteomes" id="UP000295293">
    <property type="component" value="Unassembled WGS sequence"/>
</dbReference>
<comment type="caution">
    <text evidence="1">The sequence shown here is derived from an EMBL/GenBank/DDBJ whole genome shotgun (WGS) entry which is preliminary data.</text>
</comment>
<protein>
    <submittedName>
        <fullName evidence="1">Uncharacterized protein</fullName>
    </submittedName>
</protein>
<proteinExistence type="predicted"/>
<reference evidence="1 2" key="1">
    <citation type="submission" date="2019-03" db="EMBL/GenBank/DDBJ databases">
        <title>Genomic Encyclopedia of Type Strains, Phase IV (KMG-IV): sequencing the most valuable type-strain genomes for metagenomic binning, comparative biology and taxonomic classification.</title>
        <authorList>
            <person name="Goeker M."/>
        </authorList>
    </citation>
    <scope>NUCLEOTIDE SEQUENCE [LARGE SCALE GENOMIC DNA]</scope>
    <source>
        <strain evidence="1 2">DSM 21667</strain>
    </source>
</reference>
<organism evidence="1 2">
    <name type="scientific">Tahibacter aquaticus</name>
    <dbReference type="NCBI Taxonomy" id="520092"/>
    <lineage>
        <taxon>Bacteria</taxon>
        <taxon>Pseudomonadati</taxon>
        <taxon>Pseudomonadota</taxon>
        <taxon>Gammaproteobacteria</taxon>
        <taxon>Lysobacterales</taxon>
        <taxon>Rhodanobacteraceae</taxon>
        <taxon>Tahibacter</taxon>
    </lineage>
</organism>
<evidence type="ECO:0000313" key="1">
    <source>
        <dbReference type="EMBL" id="TDR45770.1"/>
    </source>
</evidence>
<dbReference type="EMBL" id="SNZH01000004">
    <property type="protein sequence ID" value="TDR45770.1"/>
    <property type="molecule type" value="Genomic_DNA"/>
</dbReference>